<accession>A0A078M4S1</accession>
<organism evidence="3 4">
    <name type="scientific">Jeotgalicoccus saudimassiliensis</name>
    <dbReference type="NCBI Taxonomy" id="1461582"/>
    <lineage>
        <taxon>Bacteria</taxon>
        <taxon>Bacillati</taxon>
        <taxon>Bacillota</taxon>
        <taxon>Bacilli</taxon>
        <taxon>Bacillales</taxon>
        <taxon>Staphylococcaceae</taxon>
        <taxon>Jeotgalicoccus</taxon>
    </lineage>
</organism>
<dbReference type="GO" id="GO:0003700">
    <property type="term" value="F:DNA-binding transcription factor activity"/>
    <property type="evidence" value="ECO:0007669"/>
    <property type="project" value="InterPro"/>
</dbReference>
<dbReference type="Gene3D" id="1.10.10.10">
    <property type="entry name" value="Winged helix-like DNA-binding domain superfamily/Winged helix DNA-binding domain"/>
    <property type="match status" value="1"/>
</dbReference>
<dbReference type="InterPro" id="IPR039422">
    <property type="entry name" value="MarR/SlyA-like"/>
</dbReference>
<evidence type="ECO:0000256" key="1">
    <source>
        <dbReference type="ARBA" id="ARBA00023125"/>
    </source>
</evidence>
<dbReference type="SUPFAM" id="SSF46785">
    <property type="entry name" value="Winged helix' DNA-binding domain"/>
    <property type="match status" value="1"/>
</dbReference>
<evidence type="ECO:0000313" key="3">
    <source>
        <dbReference type="EMBL" id="CEA01194.1"/>
    </source>
</evidence>
<dbReference type="PANTHER" id="PTHR33164">
    <property type="entry name" value="TRANSCRIPTIONAL REGULATOR, MARR FAMILY"/>
    <property type="match status" value="1"/>
</dbReference>
<sequence>MTNDETLETLELELAMMVRALRTRSVELDKKQELKRASYLILLLITKNGPMSVKQISGKLHLDISTVSRQAADLLADDMLYKKPSETDGRSYLYAINDKGLDMMTYIRHSRQQRFSKMTDEWDQAEIEEFTRLMKKFNSLME</sequence>
<dbReference type="InterPro" id="IPR036388">
    <property type="entry name" value="WH-like_DNA-bd_sf"/>
</dbReference>
<dbReference type="GO" id="GO:0003677">
    <property type="term" value="F:DNA binding"/>
    <property type="evidence" value="ECO:0007669"/>
    <property type="project" value="UniProtKB-KW"/>
</dbReference>
<dbReference type="RefSeq" id="WP_052108852.1">
    <property type="nucleotide sequence ID" value="NZ_CCSE01000001.1"/>
</dbReference>
<dbReference type="PANTHER" id="PTHR33164:SF57">
    <property type="entry name" value="MARR-FAMILY TRANSCRIPTIONAL REGULATOR"/>
    <property type="match status" value="1"/>
</dbReference>
<dbReference type="InterPro" id="IPR036390">
    <property type="entry name" value="WH_DNA-bd_sf"/>
</dbReference>
<dbReference type="PROSITE" id="PS50995">
    <property type="entry name" value="HTH_MARR_2"/>
    <property type="match status" value="1"/>
</dbReference>
<dbReference type="GO" id="GO:0006950">
    <property type="term" value="P:response to stress"/>
    <property type="evidence" value="ECO:0007669"/>
    <property type="project" value="TreeGrafter"/>
</dbReference>
<dbReference type="EMBL" id="CCSE01000001">
    <property type="protein sequence ID" value="CEA01194.1"/>
    <property type="molecule type" value="Genomic_DNA"/>
</dbReference>
<name>A0A078M4S1_9STAP</name>
<dbReference type="HOGENOM" id="CLU_083287_15_0_9"/>
<dbReference type="InterPro" id="IPR000835">
    <property type="entry name" value="HTH_MarR-typ"/>
</dbReference>
<keyword evidence="4" id="KW-1185">Reference proteome</keyword>
<dbReference type="AlphaFoldDB" id="A0A078M4S1"/>
<gene>
    <name evidence="3" type="ORF">BN1048_01268</name>
</gene>
<dbReference type="Pfam" id="PF01047">
    <property type="entry name" value="MarR"/>
    <property type="match status" value="1"/>
</dbReference>
<dbReference type="eggNOG" id="COG1846">
    <property type="taxonomic scope" value="Bacteria"/>
</dbReference>
<dbReference type="Proteomes" id="UP000044136">
    <property type="component" value="Unassembled WGS sequence"/>
</dbReference>
<dbReference type="STRING" id="1461582.BN1048_01268"/>
<keyword evidence="1" id="KW-0238">DNA-binding</keyword>
<evidence type="ECO:0000259" key="2">
    <source>
        <dbReference type="PROSITE" id="PS50995"/>
    </source>
</evidence>
<feature type="domain" description="HTH marR-type" evidence="2">
    <location>
        <begin position="7"/>
        <end position="139"/>
    </location>
</feature>
<protein>
    <submittedName>
        <fullName evidence="3">MarR family protein</fullName>
    </submittedName>
</protein>
<proteinExistence type="predicted"/>
<dbReference type="SMART" id="SM00347">
    <property type="entry name" value="HTH_MARR"/>
    <property type="match status" value="1"/>
</dbReference>
<evidence type="ECO:0000313" key="4">
    <source>
        <dbReference type="Proteomes" id="UP000044136"/>
    </source>
</evidence>
<reference evidence="3 4" key="1">
    <citation type="submission" date="2014-07" db="EMBL/GenBank/DDBJ databases">
        <authorList>
            <person name="Urmite Genomes Urmite Genomes"/>
        </authorList>
    </citation>
    <scope>NUCLEOTIDE SEQUENCE [LARGE SCALE GENOMIC DNA]</scope>
    <source>
        <strain evidence="3 4">13MG44_air</strain>
    </source>
</reference>